<dbReference type="Pfam" id="PF16418">
    <property type="entry name" value="CNOT1_HEAT"/>
    <property type="match status" value="1"/>
</dbReference>
<dbReference type="EMBL" id="JAMZMK010008083">
    <property type="protein sequence ID" value="KAI7742072.1"/>
    <property type="molecule type" value="Genomic_DNA"/>
</dbReference>
<sequence length="587" mass="65957">MIPLVQRFSTDIRLLFQSLNDSNHDSVLHQLSQYVDYGTERSVVLLETCLDHFNVFEKDLKSTHLEPVVASVFRKLLEKPQFSTVFSMSVRPIVITEEFLDNFSAALQLSAYEKLGFGLGLTDSENNDIRMAGRNFCMRQIEELCATHTPLQTADYVQDALLFLNKSEVLSKHVDTFMQLLSLVGFDEDSGFILAPFLSDELQDSKLLRKLDFLNEGSENEFDAILAEMEREMNMADMLKELGYKCTLDVSLCKDLLSSFSPLTEVTVARILGTVIQSDAGFQDHENAFYTFYSALGRGNLSDMSSPNSWNTDVLIESIKQLAPGISWTAVIENLDHEGFYVPDEAAFSLLISCYKRASQDPFPLAAVCGNVWRNSEGQLSFLKYAVSAPPEVFMFSHCKRQLANVDAVISQKLQSGYANHAWICLDLLEVLCQLAERGLAKSVRSLLEYPLQHCPEVLLYGMAHVNTPYNLLQHEVSLAVVPVILKDASVGGVLLHLWHVNPPFLLRALNDAVNIDSDNITRVLDLCQELKVISPVLDMVPMSLGIRLAALASRKELIDLEKWLSANLSIYRDTFFEVMINKCCVF</sequence>
<dbReference type="InterPro" id="IPR040398">
    <property type="entry name" value="Not1"/>
</dbReference>
<name>A0AAD5CI57_AMBAR</name>
<organism evidence="2 3">
    <name type="scientific">Ambrosia artemisiifolia</name>
    <name type="common">Common ragweed</name>
    <dbReference type="NCBI Taxonomy" id="4212"/>
    <lineage>
        <taxon>Eukaryota</taxon>
        <taxon>Viridiplantae</taxon>
        <taxon>Streptophyta</taxon>
        <taxon>Embryophyta</taxon>
        <taxon>Tracheophyta</taxon>
        <taxon>Spermatophyta</taxon>
        <taxon>Magnoliopsida</taxon>
        <taxon>eudicotyledons</taxon>
        <taxon>Gunneridae</taxon>
        <taxon>Pentapetalae</taxon>
        <taxon>asterids</taxon>
        <taxon>campanulids</taxon>
        <taxon>Asterales</taxon>
        <taxon>Asteraceae</taxon>
        <taxon>Asteroideae</taxon>
        <taxon>Heliantheae alliance</taxon>
        <taxon>Heliantheae</taxon>
        <taxon>Ambrosia</taxon>
    </lineage>
</organism>
<gene>
    <name evidence="2" type="ORF">M8C21_030078</name>
</gene>
<accession>A0AAD5CI57</accession>
<keyword evidence="3" id="KW-1185">Reference proteome</keyword>
<dbReference type="AlphaFoldDB" id="A0AAD5CI57"/>
<feature type="domain" description="CCR4-NOT transcription complex subunit 1 HEAT repeat" evidence="1">
    <location>
        <begin position="479"/>
        <end position="581"/>
    </location>
</feature>
<dbReference type="PANTHER" id="PTHR13162:SF8">
    <property type="entry name" value="CCR4-NOT TRANSCRIPTION COMPLEX SUBUNIT 1"/>
    <property type="match status" value="1"/>
</dbReference>
<dbReference type="GO" id="GO:0000288">
    <property type="term" value="P:nuclear-transcribed mRNA catabolic process, deadenylation-dependent decay"/>
    <property type="evidence" value="ECO:0007669"/>
    <property type="project" value="TreeGrafter"/>
</dbReference>
<dbReference type="InterPro" id="IPR032194">
    <property type="entry name" value="CNOT1_HEAT"/>
</dbReference>
<dbReference type="GO" id="GO:0060090">
    <property type="term" value="F:molecular adaptor activity"/>
    <property type="evidence" value="ECO:0007669"/>
    <property type="project" value="TreeGrafter"/>
</dbReference>
<dbReference type="GO" id="GO:0017148">
    <property type="term" value="P:negative regulation of translation"/>
    <property type="evidence" value="ECO:0007669"/>
    <property type="project" value="InterPro"/>
</dbReference>
<dbReference type="PANTHER" id="PTHR13162">
    <property type="entry name" value="CCR4-NOT TRANSCRIPTION COMPLEX"/>
    <property type="match status" value="1"/>
</dbReference>
<dbReference type="GO" id="GO:0000932">
    <property type="term" value="C:P-body"/>
    <property type="evidence" value="ECO:0007669"/>
    <property type="project" value="TreeGrafter"/>
</dbReference>
<protein>
    <recommendedName>
        <fullName evidence="1">CCR4-NOT transcription complex subunit 1 HEAT repeat domain-containing protein</fullName>
    </recommendedName>
</protein>
<evidence type="ECO:0000259" key="1">
    <source>
        <dbReference type="Pfam" id="PF16418"/>
    </source>
</evidence>
<proteinExistence type="predicted"/>
<evidence type="ECO:0000313" key="2">
    <source>
        <dbReference type="EMBL" id="KAI7742072.1"/>
    </source>
</evidence>
<reference evidence="2" key="1">
    <citation type="submission" date="2022-06" db="EMBL/GenBank/DDBJ databases">
        <title>Uncovering the hologenomic basis of an extraordinary plant invasion.</title>
        <authorList>
            <person name="Bieker V.C."/>
            <person name="Martin M.D."/>
            <person name="Gilbert T."/>
            <person name="Hodgins K."/>
            <person name="Battlay P."/>
            <person name="Petersen B."/>
            <person name="Wilson J."/>
        </authorList>
    </citation>
    <scope>NUCLEOTIDE SEQUENCE</scope>
    <source>
        <strain evidence="2">AA19_3_7</strain>
        <tissue evidence="2">Leaf</tissue>
    </source>
</reference>
<dbReference type="Proteomes" id="UP001206925">
    <property type="component" value="Unassembled WGS sequence"/>
</dbReference>
<dbReference type="GO" id="GO:0030015">
    <property type="term" value="C:CCR4-NOT core complex"/>
    <property type="evidence" value="ECO:0007669"/>
    <property type="project" value="InterPro"/>
</dbReference>
<comment type="caution">
    <text evidence="2">The sequence shown here is derived from an EMBL/GenBank/DDBJ whole genome shotgun (WGS) entry which is preliminary data.</text>
</comment>
<evidence type="ECO:0000313" key="3">
    <source>
        <dbReference type="Proteomes" id="UP001206925"/>
    </source>
</evidence>